<reference evidence="2" key="1">
    <citation type="journal article" date="2020" name="Nature">
        <title>Giant virus diversity and host interactions through global metagenomics.</title>
        <authorList>
            <person name="Schulz F."/>
            <person name="Roux S."/>
            <person name="Paez-Espino D."/>
            <person name="Jungbluth S."/>
            <person name="Walsh D.A."/>
            <person name="Denef V.J."/>
            <person name="McMahon K.D."/>
            <person name="Konstantinidis K.T."/>
            <person name="Eloe-Fadrosh E.A."/>
            <person name="Kyrpides N.C."/>
            <person name="Woyke T."/>
        </authorList>
    </citation>
    <scope>NUCLEOTIDE SEQUENCE</scope>
    <source>
        <strain evidence="2">GVMAG-M-3300027759-42</strain>
    </source>
</reference>
<feature type="transmembrane region" description="Helical" evidence="1">
    <location>
        <begin position="47"/>
        <end position="65"/>
    </location>
</feature>
<evidence type="ECO:0000313" key="2">
    <source>
        <dbReference type="EMBL" id="QHU26719.1"/>
    </source>
</evidence>
<dbReference type="Pfam" id="PF09945">
    <property type="entry name" value="DUF2177"/>
    <property type="match status" value="1"/>
</dbReference>
<feature type="transmembrane region" description="Helical" evidence="1">
    <location>
        <begin position="74"/>
        <end position="93"/>
    </location>
</feature>
<accession>A0A6C0L6Z9</accession>
<dbReference type="EMBL" id="MN740444">
    <property type="protein sequence ID" value="QHU26719.1"/>
    <property type="molecule type" value="Genomic_DNA"/>
</dbReference>
<proteinExistence type="predicted"/>
<sequence length="123" mass="13859">MLKSVREVLISIVALLVLDGIYIYLTHKIFADQIVNVQRVVMTLKPMGALVCYILLIAGLNYFIIQRNRSIPEAFFLGLVIYGVYDSTNYATLKKWEANVAIMDTLWGGSLFALTTAITYYLA</sequence>
<keyword evidence="1" id="KW-0472">Membrane</keyword>
<evidence type="ECO:0008006" key="3">
    <source>
        <dbReference type="Google" id="ProtNLM"/>
    </source>
</evidence>
<keyword evidence="1" id="KW-0812">Transmembrane</keyword>
<name>A0A6C0L6Z9_9ZZZZ</name>
<dbReference type="InterPro" id="IPR018687">
    <property type="entry name" value="DUF2177_membr"/>
</dbReference>
<feature type="transmembrane region" description="Helical" evidence="1">
    <location>
        <begin position="105"/>
        <end position="122"/>
    </location>
</feature>
<feature type="transmembrane region" description="Helical" evidence="1">
    <location>
        <begin position="7"/>
        <end position="27"/>
    </location>
</feature>
<evidence type="ECO:0000256" key="1">
    <source>
        <dbReference type="SAM" id="Phobius"/>
    </source>
</evidence>
<dbReference type="AlphaFoldDB" id="A0A6C0L6Z9"/>
<organism evidence="2">
    <name type="scientific">viral metagenome</name>
    <dbReference type="NCBI Taxonomy" id="1070528"/>
    <lineage>
        <taxon>unclassified sequences</taxon>
        <taxon>metagenomes</taxon>
        <taxon>organismal metagenomes</taxon>
    </lineage>
</organism>
<protein>
    <recommendedName>
        <fullName evidence="3">DUF2177 family protein</fullName>
    </recommendedName>
</protein>
<keyword evidence="1" id="KW-1133">Transmembrane helix</keyword>